<name>A0A840GAJ7_RHOTE</name>
<gene>
    <name evidence="1" type="ORF">GGD90_003297</name>
</gene>
<keyword evidence="2" id="KW-1185">Reference proteome</keyword>
<reference evidence="1 2" key="1">
    <citation type="submission" date="2020-08" db="EMBL/GenBank/DDBJ databases">
        <title>Genome sequencing of Purple Non-Sulfur Bacteria from various extreme environments.</title>
        <authorList>
            <person name="Mayer M."/>
        </authorList>
    </citation>
    <scope>NUCLEOTIDE SEQUENCE [LARGE SCALE GENOMIC DNA]</scope>
    <source>
        <strain evidence="1 2">2761</strain>
    </source>
</reference>
<protein>
    <submittedName>
        <fullName evidence="1">Uncharacterized protein</fullName>
    </submittedName>
</protein>
<dbReference type="EMBL" id="JACIGE010000015">
    <property type="protein sequence ID" value="MBB4248895.1"/>
    <property type="molecule type" value="Genomic_DNA"/>
</dbReference>
<organism evidence="1 2">
    <name type="scientific">Rhodocyclus tenuis</name>
    <name type="common">Rhodospirillum tenue</name>
    <dbReference type="NCBI Taxonomy" id="1066"/>
    <lineage>
        <taxon>Bacteria</taxon>
        <taxon>Pseudomonadati</taxon>
        <taxon>Pseudomonadota</taxon>
        <taxon>Betaproteobacteria</taxon>
        <taxon>Rhodocyclales</taxon>
        <taxon>Rhodocyclaceae</taxon>
        <taxon>Rhodocyclus</taxon>
    </lineage>
</organism>
<proteinExistence type="predicted"/>
<comment type="caution">
    <text evidence="1">The sequence shown here is derived from an EMBL/GenBank/DDBJ whole genome shotgun (WGS) entry which is preliminary data.</text>
</comment>
<dbReference type="Proteomes" id="UP000587070">
    <property type="component" value="Unassembled WGS sequence"/>
</dbReference>
<evidence type="ECO:0000313" key="2">
    <source>
        <dbReference type="Proteomes" id="UP000587070"/>
    </source>
</evidence>
<sequence length="33" mass="3845">MFSSDTESEIRAKQVKKFSLKETFRGLFCFLGL</sequence>
<accession>A0A840GAJ7</accession>
<evidence type="ECO:0000313" key="1">
    <source>
        <dbReference type="EMBL" id="MBB4248895.1"/>
    </source>
</evidence>
<dbReference type="AlphaFoldDB" id="A0A840GAJ7"/>